<dbReference type="InterPro" id="IPR003961">
    <property type="entry name" value="FN3_dom"/>
</dbReference>
<gene>
    <name evidence="8" type="ORF">OS493_008909</name>
</gene>
<dbReference type="Gene3D" id="2.60.40.10">
    <property type="entry name" value="Immunoglobulins"/>
    <property type="match status" value="4"/>
</dbReference>
<evidence type="ECO:0000256" key="3">
    <source>
        <dbReference type="ARBA" id="ARBA00023157"/>
    </source>
</evidence>
<dbReference type="EMBL" id="MU826353">
    <property type="protein sequence ID" value="KAJ7380451.1"/>
    <property type="molecule type" value="Genomic_DNA"/>
</dbReference>
<dbReference type="Pfam" id="PF00041">
    <property type="entry name" value="fn3"/>
    <property type="match status" value="4"/>
</dbReference>
<dbReference type="PANTHER" id="PTHR23036">
    <property type="entry name" value="CYTOKINE RECEPTOR"/>
    <property type="match status" value="1"/>
</dbReference>
<dbReference type="GO" id="GO:0009897">
    <property type="term" value="C:external side of plasma membrane"/>
    <property type="evidence" value="ECO:0007669"/>
    <property type="project" value="TreeGrafter"/>
</dbReference>
<dbReference type="CDD" id="cd00063">
    <property type="entry name" value="FN3"/>
    <property type="match status" value="4"/>
</dbReference>
<feature type="region of interest" description="Disordered" evidence="6">
    <location>
        <begin position="407"/>
        <end position="435"/>
    </location>
</feature>
<dbReference type="FunFam" id="2.60.40.10:FF:000028">
    <property type="entry name" value="Neuronal cell adhesion molecule"/>
    <property type="match status" value="1"/>
</dbReference>
<dbReference type="AlphaFoldDB" id="A0A9W9ZFA0"/>
<dbReference type="PROSITE" id="PS50853">
    <property type="entry name" value="FN3"/>
    <property type="match status" value="4"/>
</dbReference>
<dbReference type="InterPro" id="IPR013783">
    <property type="entry name" value="Ig-like_fold"/>
</dbReference>
<dbReference type="GO" id="GO:0004896">
    <property type="term" value="F:cytokine receptor activity"/>
    <property type="evidence" value="ECO:0007669"/>
    <property type="project" value="TreeGrafter"/>
</dbReference>
<sequence length="435" mass="47601">MKAPTDVTATSCSADSNCLLVSWKSLPASYVEHLRGVFQGYTVLYRAEGEPYEDLFVSQQEKERHEAQLLNLTGYTNYTVQVLVVTMFGVGVPSPAQTALTGESAPGVPPDNLTPLTINSSSIEVSWTPIPSKFINAAKLLGYQVFWCKANDSVFNVTTTELPSVLLTDLEEYTDYNVIVNAFNYIGNGPNSSLFTAKTEEEALKDAPQNVSGFNTSSSTIYLSWLHIPHDPRVHHYRVIYTEHDPPSGVTFYVDTSRLQRESGWLKIYTKYEFTVCGVNSQGEGPQSLPVIISTDMDVPSASPTQLVASRINSSNHVKLSWLPVSSSHINAPVLLGYIVNYKETGELTFLTNKTENTWIELYLPNNNTEYQFTVSGYNERGVGPNISLAYIFPSLNASSTGNNSLGAHGSNATNNTSGSSNTTLSGKLKGNCHT</sequence>
<dbReference type="InterPro" id="IPR050379">
    <property type="entry name" value="Type-I_Cytokine_Rcpt"/>
</dbReference>
<keyword evidence="9" id="KW-1185">Reference proteome</keyword>
<evidence type="ECO:0000256" key="2">
    <source>
        <dbReference type="ARBA" id="ARBA00022737"/>
    </source>
</evidence>
<evidence type="ECO:0000313" key="9">
    <source>
        <dbReference type="Proteomes" id="UP001163046"/>
    </source>
</evidence>
<dbReference type="SMART" id="SM00060">
    <property type="entry name" value="FN3"/>
    <property type="match status" value="4"/>
</dbReference>
<evidence type="ECO:0000256" key="5">
    <source>
        <dbReference type="ARBA" id="ARBA00023180"/>
    </source>
</evidence>
<name>A0A9W9ZFA0_9CNID</name>
<evidence type="ECO:0000256" key="6">
    <source>
        <dbReference type="SAM" id="MobiDB-lite"/>
    </source>
</evidence>
<organism evidence="8 9">
    <name type="scientific">Desmophyllum pertusum</name>
    <dbReference type="NCBI Taxonomy" id="174260"/>
    <lineage>
        <taxon>Eukaryota</taxon>
        <taxon>Metazoa</taxon>
        <taxon>Cnidaria</taxon>
        <taxon>Anthozoa</taxon>
        <taxon>Hexacorallia</taxon>
        <taxon>Scleractinia</taxon>
        <taxon>Caryophylliina</taxon>
        <taxon>Caryophylliidae</taxon>
        <taxon>Desmophyllum</taxon>
    </lineage>
</organism>
<evidence type="ECO:0000313" key="8">
    <source>
        <dbReference type="EMBL" id="KAJ7380451.1"/>
    </source>
</evidence>
<keyword evidence="5" id="KW-0325">Glycoprotein</keyword>
<feature type="domain" description="Fibronectin type-III" evidence="7">
    <location>
        <begin position="3"/>
        <end position="104"/>
    </location>
</feature>
<keyword evidence="3" id="KW-1015">Disulfide bond</keyword>
<proteinExistence type="predicted"/>
<feature type="domain" description="Fibronectin type-III" evidence="7">
    <location>
        <begin position="207"/>
        <end position="298"/>
    </location>
</feature>
<evidence type="ECO:0000259" key="7">
    <source>
        <dbReference type="PROSITE" id="PS50853"/>
    </source>
</evidence>
<dbReference type="GO" id="GO:0019955">
    <property type="term" value="F:cytokine binding"/>
    <property type="evidence" value="ECO:0007669"/>
    <property type="project" value="TreeGrafter"/>
</dbReference>
<evidence type="ECO:0000256" key="4">
    <source>
        <dbReference type="ARBA" id="ARBA00023170"/>
    </source>
</evidence>
<dbReference type="InterPro" id="IPR036116">
    <property type="entry name" value="FN3_sf"/>
</dbReference>
<dbReference type="OrthoDB" id="152385at2759"/>
<feature type="domain" description="Fibronectin type-III" evidence="7">
    <location>
        <begin position="109"/>
        <end position="202"/>
    </location>
</feature>
<comment type="caution">
    <text evidence="8">The sequence shown here is derived from an EMBL/GenBank/DDBJ whole genome shotgun (WGS) entry which is preliminary data.</text>
</comment>
<keyword evidence="1" id="KW-0732">Signal</keyword>
<dbReference type="GO" id="GO:0043235">
    <property type="term" value="C:receptor complex"/>
    <property type="evidence" value="ECO:0007669"/>
    <property type="project" value="TreeGrafter"/>
</dbReference>
<dbReference type="Proteomes" id="UP001163046">
    <property type="component" value="Unassembled WGS sequence"/>
</dbReference>
<dbReference type="PANTHER" id="PTHR23036:SF151">
    <property type="entry name" value="FIBRONECTIN TYPE-III DOMAIN-CONTAINING PROTEIN"/>
    <property type="match status" value="1"/>
</dbReference>
<protein>
    <recommendedName>
        <fullName evidence="7">Fibronectin type-III domain-containing protein</fullName>
    </recommendedName>
</protein>
<keyword evidence="2" id="KW-0677">Repeat</keyword>
<accession>A0A9W9ZFA0</accession>
<feature type="compositionally biased region" description="Low complexity" evidence="6">
    <location>
        <begin position="410"/>
        <end position="427"/>
    </location>
</feature>
<reference evidence="8" key="1">
    <citation type="submission" date="2023-01" db="EMBL/GenBank/DDBJ databases">
        <title>Genome assembly of the deep-sea coral Lophelia pertusa.</title>
        <authorList>
            <person name="Herrera S."/>
            <person name="Cordes E."/>
        </authorList>
    </citation>
    <scope>NUCLEOTIDE SEQUENCE</scope>
    <source>
        <strain evidence="8">USNM1676648</strain>
        <tissue evidence="8">Polyp</tissue>
    </source>
</reference>
<evidence type="ECO:0000256" key="1">
    <source>
        <dbReference type="ARBA" id="ARBA00022729"/>
    </source>
</evidence>
<feature type="domain" description="Fibronectin type-III" evidence="7">
    <location>
        <begin position="303"/>
        <end position="398"/>
    </location>
</feature>
<keyword evidence="4" id="KW-0675">Receptor</keyword>
<dbReference type="SUPFAM" id="SSF49265">
    <property type="entry name" value="Fibronectin type III"/>
    <property type="match status" value="2"/>
</dbReference>